<dbReference type="EMBL" id="UYYF01004395">
    <property type="protein sequence ID" value="VDN03489.1"/>
    <property type="molecule type" value="Genomic_DNA"/>
</dbReference>
<dbReference type="GO" id="GO:0031267">
    <property type="term" value="F:small GTPase binding"/>
    <property type="evidence" value="ECO:0007669"/>
    <property type="project" value="TreeGrafter"/>
</dbReference>
<dbReference type="GO" id="GO:0006888">
    <property type="term" value="P:endoplasmic reticulum to Golgi vesicle-mediated transport"/>
    <property type="evidence" value="ECO:0007669"/>
    <property type="project" value="TreeGrafter"/>
</dbReference>
<dbReference type="PANTHER" id="PTHR18921:SF2">
    <property type="entry name" value="THYROID RECEPTOR-INTERACTING PROTEIN 11"/>
    <property type="match status" value="1"/>
</dbReference>
<protein>
    <submittedName>
        <fullName evidence="9">GRIP domain-containing protein</fullName>
    </submittedName>
</protein>
<evidence type="ECO:0000256" key="1">
    <source>
        <dbReference type="ARBA" id="ARBA00004555"/>
    </source>
</evidence>
<dbReference type="Gene3D" id="1.10.287.1490">
    <property type="match status" value="1"/>
</dbReference>
<feature type="coiled-coil region" evidence="4">
    <location>
        <begin position="206"/>
        <end position="240"/>
    </location>
</feature>
<evidence type="ECO:0000256" key="5">
    <source>
        <dbReference type="SAM" id="MobiDB-lite"/>
    </source>
</evidence>
<keyword evidence="3 4" id="KW-0175">Coiled coil</keyword>
<evidence type="ECO:0000256" key="4">
    <source>
        <dbReference type="SAM" id="Coils"/>
    </source>
</evidence>
<evidence type="ECO:0000313" key="9">
    <source>
        <dbReference type="WBParaSite" id="TCLT_0000617501-mRNA-1"/>
    </source>
</evidence>
<proteinExistence type="predicted"/>
<feature type="region of interest" description="Disordered" evidence="5">
    <location>
        <begin position="597"/>
        <end position="638"/>
    </location>
</feature>
<feature type="coiled-coil region" evidence="4">
    <location>
        <begin position="321"/>
        <end position="373"/>
    </location>
</feature>
<reference evidence="9" key="1">
    <citation type="submission" date="2017-02" db="UniProtKB">
        <authorList>
            <consortium name="WormBaseParasite"/>
        </authorList>
    </citation>
    <scope>IDENTIFICATION</scope>
</reference>
<sequence>MNSWLRNIQGHLSEFASEVLSEAIEEVNDPESELQVAKKKISEMEKELTAQQGIVQQLEKKINNFEDDLYAKNLEVDTLNARYSSAIESRDSQIRSLQAELEQMHHASPEAYSDADDDGLFLASGARLARMKDEIEQLRKEVAHWKRFVNEQPKESDAKKISELERILVEQKTKYEDEVAALVAAHKATVDELKFNQEECQVNGLTEEYDSEIAALKEEIRSLSEERNLLLTKIKLEQEENAVQEDQVDILTFQALDKVLSERYGRIENEYAMLKEKLDNAQKEVADKGLAFNHSISGVQLRHVVLEIISNLGSIAVIVEIENLQQTINEMRISEISLKDEKRNQELMMAETIRQLKMEIKNWEQKFEISEKKSNEQLSQANQKLFTLETRNNEFATAFGELNAEFQNYKADHDSLATSNHLLLTRIDTLEAVLTLYEKQYKMCKAENASTVDRPVKLSDEFEKLRMSFDISKSNNELDVIDEVDMLRTELEASKRDRERLRDGVEHFRLAVVSVEDELNGLRESNNKLTKENKAMSVSLDEFKGIRNMLETSGSELKILREKFSQLQDEHKLKEKQWREQLLELSEIRDDAKRQLEERQRETSLRQIRSADATLPAEMVESKSDEGKTASSEGTADSNNGWEKVFLMDWDVTTVGLSSSSFMNNSTIANQLREALAAGAEKSEECEELRRQNCEMNKKAKELKHQNLQLEQIISATEQKLAELQGQLEISESNRKKDELKNMEEINSLQHAVGNYEQKIKQQKEAHEEALHRTQSQHKYEIQDLEMKETKKSIEMVYKKDVERATIRQNELERKNRELQQKLDETATQLEELERVGAEHISKLQKLELQCSDYKMQLQNVSCELEQLSLTAAAATERALCLDRDLKNSTKSREKVMRDCERLRSHLMNVEETSVKEAKSAEEREMELRKRIRTLEQKAEESVDNIIESTSAYKRQISELTEELNLIRNEKQTITERLRERENALADTKMALSNLQNVLRDIAIDHEGQMAQHQNTTTELKKNIDDLKREMYELRQTQVTMEQEKQLLENRTEQLKEEVCKKDMLIEELETSLDERAQAVKPSTSSHIVDDQVLRQLFLSYFTADKDKQPEIAVLLASVLGYSQEDVAKINSAVNSSSRGWFSFGSSSKPQPSISLAEQFVRFLEKESAVTPHSLPVQVGSLTFTCLISAHFCTALTKF</sequence>
<keyword evidence="2" id="KW-0333">Golgi apparatus</keyword>
<dbReference type="AlphaFoldDB" id="A0A0N5D065"/>
<dbReference type="GO" id="GO:0005794">
    <property type="term" value="C:Golgi apparatus"/>
    <property type="evidence" value="ECO:0007669"/>
    <property type="project" value="UniProtKB-SubCell"/>
</dbReference>
<dbReference type="OrthoDB" id="425925at2759"/>
<feature type="coiled-coil region" evidence="4">
    <location>
        <begin position="802"/>
        <end position="984"/>
    </location>
</feature>
<accession>A0A0N5D065</accession>
<dbReference type="InterPro" id="IPR000237">
    <property type="entry name" value="GRIP_dom"/>
</dbReference>
<keyword evidence="8" id="KW-1185">Reference proteome</keyword>
<dbReference type="Proteomes" id="UP000276776">
    <property type="component" value="Unassembled WGS sequence"/>
</dbReference>
<dbReference type="GO" id="GO:0007030">
    <property type="term" value="P:Golgi organization"/>
    <property type="evidence" value="ECO:0007669"/>
    <property type="project" value="TreeGrafter"/>
</dbReference>
<feature type="coiled-coil region" evidence="4">
    <location>
        <begin position="672"/>
        <end position="777"/>
    </location>
</feature>
<feature type="compositionally biased region" description="Polar residues" evidence="5">
    <location>
        <begin position="629"/>
        <end position="638"/>
    </location>
</feature>
<evidence type="ECO:0000256" key="3">
    <source>
        <dbReference type="ARBA" id="ARBA00023054"/>
    </source>
</evidence>
<feature type="coiled-coil region" evidence="4">
    <location>
        <begin position="27"/>
        <end position="75"/>
    </location>
</feature>
<feature type="coiled-coil region" evidence="4">
    <location>
        <begin position="1010"/>
        <end position="1058"/>
    </location>
</feature>
<name>A0A0N5D065_THECL</name>
<reference evidence="7 8" key="2">
    <citation type="submission" date="2018-11" db="EMBL/GenBank/DDBJ databases">
        <authorList>
            <consortium name="Pathogen Informatics"/>
        </authorList>
    </citation>
    <scope>NUCLEOTIDE SEQUENCE [LARGE SCALE GENOMIC DNA]</scope>
</reference>
<dbReference type="WBParaSite" id="TCLT_0000617501-mRNA-1">
    <property type="protein sequence ID" value="TCLT_0000617501-mRNA-1"/>
    <property type="gene ID" value="TCLT_0000617501"/>
</dbReference>
<dbReference type="STRING" id="103827.A0A0N5D065"/>
<comment type="subcellular location">
    <subcellularLocation>
        <location evidence="1">Golgi apparatus</location>
    </subcellularLocation>
</comment>
<dbReference type="PANTHER" id="PTHR18921">
    <property type="entry name" value="MYOSIN HEAVY CHAIN - RELATED"/>
    <property type="match status" value="1"/>
</dbReference>
<evidence type="ECO:0000313" key="8">
    <source>
        <dbReference type="Proteomes" id="UP000276776"/>
    </source>
</evidence>
<evidence type="ECO:0000259" key="6">
    <source>
        <dbReference type="PROSITE" id="PS50913"/>
    </source>
</evidence>
<organism evidence="9">
    <name type="scientific">Thelazia callipaeda</name>
    <name type="common">Oriental eyeworm</name>
    <name type="synonym">Parasitic nematode</name>
    <dbReference type="NCBI Taxonomy" id="103827"/>
    <lineage>
        <taxon>Eukaryota</taxon>
        <taxon>Metazoa</taxon>
        <taxon>Ecdysozoa</taxon>
        <taxon>Nematoda</taxon>
        <taxon>Chromadorea</taxon>
        <taxon>Rhabditida</taxon>
        <taxon>Spirurina</taxon>
        <taxon>Spiruromorpha</taxon>
        <taxon>Thelazioidea</taxon>
        <taxon>Thelaziidae</taxon>
        <taxon>Thelazia</taxon>
    </lineage>
</organism>
<feature type="domain" description="GRIP" evidence="6">
    <location>
        <begin position="1084"/>
        <end position="1133"/>
    </location>
</feature>
<evidence type="ECO:0000313" key="7">
    <source>
        <dbReference type="EMBL" id="VDN03489.1"/>
    </source>
</evidence>
<dbReference type="OMA" id="REHLMIV"/>
<evidence type="ECO:0000256" key="2">
    <source>
        <dbReference type="ARBA" id="ARBA00023034"/>
    </source>
</evidence>
<gene>
    <name evidence="7" type="ORF">TCLT_LOCUS6164</name>
</gene>
<dbReference type="PROSITE" id="PS50913">
    <property type="entry name" value="GRIP"/>
    <property type="match status" value="1"/>
</dbReference>